<dbReference type="Proteomes" id="UP000449906">
    <property type="component" value="Unassembled WGS sequence"/>
</dbReference>
<proteinExistence type="predicted"/>
<gene>
    <name evidence="1" type="ORF">F9L07_22945</name>
</gene>
<dbReference type="EMBL" id="WBVM01000003">
    <property type="protein sequence ID" value="KAB2808375.1"/>
    <property type="molecule type" value="Genomic_DNA"/>
</dbReference>
<dbReference type="AlphaFoldDB" id="A0A7J5DTM9"/>
<accession>A0A7J5DTM9</accession>
<dbReference type="PANTHER" id="PTHR48228:SF7">
    <property type="entry name" value="FATTY ACYL-COA TRANSFERASE RV3272-RELATED"/>
    <property type="match status" value="1"/>
</dbReference>
<evidence type="ECO:0000313" key="2">
    <source>
        <dbReference type="Proteomes" id="UP000449906"/>
    </source>
</evidence>
<protein>
    <submittedName>
        <fullName evidence="1">CoA transferase</fullName>
    </submittedName>
</protein>
<dbReference type="SUPFAM" id="SSF89796">
    <property type="entry name" value="CoA-transferase family III (CaiB/BaiF)"/>
    <property type="match status" value="1"/>
</dbReference>
<sequence>MSLPLDGLRVVTAAEQYPGPYATMVLADLGADVVIVERPGTGDPTRAFPAFHAALNRGKRSVALDLKTDEGRRGLGHLLSTADLFLEGFRPGTMARLGFGPDQVRAINPATVYVSISGFGQSGPHRLRPAHDISYQAAAGLLADAGTEPPASDLALGDLSSAMFALVGALAALRQRDRTGTAAHVDVSMTDGLVSWLTAQLVPAANGHPTPALGSAEPAYGLFRCADGRRLSLSVAYEDWFWTPLCDVLGLGDVRDLARPERLARRDELDQRIRETLLTRPRDVWGAALDAADVAWAPVLDLGEVLEDEHFRARRLFTEAPYRDGADFRYVAQPLVFDGDRPGPVAGVPEVGEANADLLPPLP</sequence>
<organism evidence="1 2">
    <name type="scientific">Nocardioides simplex</name>
    <name type="common">Arthrobacter simplex</name>
    <dbReference type="NCBI Taxonomy" id="2045"/>
    <lineage>
        <taxon>Bacteria</taxon>
        <taxon>Bacillati</taxon>
        <taxon>Actinomycetota</taxon>
        <taxon>Actinomycetes</taxon>
        <taxon>Propionibacteriales</taxon>
        <taxon>Nocardioidaceae</taxon>
        <taxon>Pimelobacter</taxon>
    </lineage>
</organism>
<name>A0A7J5DTM9_NOCSI</name>
<dbReference type="RefSeq" id="WP_151582055.1">
    <property type="nucleotide sequence ID" value="NZ_WBVM01000003.1"/>
</dbReference>
<comment type="caution">
    <text evidence="1">The sequence shown here is derived from an EMBL/GenBank/DDBJ whole genome shotgun (WGS) entry which is preliminary data.</text>
</comment>
<dbReference type="InterPro" id="IPR023606">
    <property type="entry name" value="CoA-Trfase_III_dom_1_sf"/>
</dbReference>
<evidence type="ECO:0000313" key="1">
    <source>
        <dbReference type="EMBL" id="KAB2808375.1"/>
    </source>
</evidence>
<dbReference type="Pfam" id="PF02515">
    <property type="entry name" value="CoA_transf_3"/>
    <property type="match status" value="1"/>
</dbReference>
<dbReference type="Gene3D" id="3.40.50.10540">
    <property type="entry name" value="Crotonobetainyl-coa:carnitine coa-transferase, domain 1"/>
    <property type="match status" value="1"/>
</dbReference>
<dbReference type="InterPro" id="IPR050509">
    <property type="entry name" value="CoA-transferase_III"/>
</dbReference>
<dbReference type="GO" id="GO:0016740">
    <property type="term" value="F:transferase activity"/>
    <property type="evidence" value="ECO:0007669"/>
    <property type="project" value="UniProtKB-KW"/>
</dbReference>
<reference evidence="1 2" key="1">
    <citation type="submission" date="2019-09" db="EMBL/GenBank/DDBJ databases">
        <title>Pimelobacter sp. isolated from Paulinella.</title>
        <authorList>
            <person name="Jeong S.E."/>
        </authorList>
    </citation>
    <scope>NUCLEOTIDE SEQUENCE [LARGE SCALE GENOMIC DNA]</scope>
    <source>
        <strain evidence="1 2">Pch-N</strain>
    </source>
</reference>
<keyword evidence="1" id="KW-0808">Transferase</keyword>
<dbReference type="Gene3D" id="3.30.1540.10">
    <property type="entry name" value="formyl-coa transferase, domain 3"/>
    <property type="match status" value="1"/>
</dbReference>
<dbReference type="InterPro" id="IPR044855">
    <property type="entry name" value="CoA-Trfase_III_dom3_sf"/>
</dbReference>
<dbReference type="PANTHER" id="PTHR48228">
    <property type="entry name" value="SUCCINYL-COA--D-CITRAMALATE COA-TRANSFERASE"/>
    <property type="match status" value="1"/>
</dbReference>
<dbReference type="InterPro" id="IPR003673">
    <property type="entry name" value="CoA-Trfase_fam_III"/>
</dbReference>